<keyword evidence="2" id="KW-1185">Reference proteome</keyword>
<comment type="caution">
    <text evidence="1">The sequence shown here is derived from an EMBL/GenBank/DDBJ whole genome shotgun (WGS) entry which is preliminary data.</text>
</comment>
<proteinExistence type="predicted"/>
<dbReference type="Proteomes" id="UP000499080">
    <property type="component" value="Unassembled WGS sequence"/>
</dbReference>
<dbReference type="AlphaFoldDB" id="A0A4Y2MG44"/>
<gene>
    <name evidence="1" type="ORF">AVEN_212976_1</name>
</gene>
<evidence type="ECO:0000313" key="2">
    <source>
        <dbReference type="Proteomes" id="UP000499080"/>
    </source>
</evidence>
<organism evidence="1 2">
    <name type="scientific">Araneus ventricosus</name>
    <name type="common">Orbweaver spider</name>
    <name type="synonym">Epeira ventricosa</name>
    <dbReference type="NCBI Taxonomy" id="182803"/>
    <lineage>
        <taxon>Eukaryota</taxon>
        <taxon>Metazoa</taxon>
        <taxon>Ecdysozoa</taxon>
        <taxon>Arthropoda</taxon>
        <taxon>Chelicerata</taxon>
        <taxon>Arachnida</taxon>
        <taxon>Araneae</taxon>
        <taxon>Araneomorphae</taxon>
        <taxon>Entelegynae</taxon>
        <taxon>Araneoidea</taxon>
        <taxon>Araneidae</taxon>
        <taxon>Araneus</taxon>
    </lineage>
</organism>
<name>A0A4Y2MG44_ARAVE</name>
<protein>
    <submittedName>
        <fullName evidence="1">Uncharacterized protein</fullName>
    </submittedName>
</protein>
<dbReference type="PROSITE" id="PS51257">
    <property type="entry name" value="PROKAR_LIPOPROTEIN"/>
    <property type="match status" value="1"/>
</dbReference>
<evidence type="ECO:0000313" key="1">
    <source>
        <dbReference type="EMBL" id="GBN25603.1"/>
    </source>
</evidence>
<accession>A0A4Y2MG44</accession>
<dbReference type="EMBL" id="BGPR01007265">
    <property type="protein sequence ID" value="GBN25603.1"/>
    <property type="molecule type" value="Genomic_DNA"/>
</dbReference>
<reference evidence="1 2" key="1">
    <citation type="journal article" date="2019" name="Sci. Rep.">
        <title>Orb-weaving spider Araneus ventricosus genome elucidates the spidroin gene catalogue.</title>
        <authorList>
            <person name="Kono N."/>
            <person name="Nakamura H."/>
            <person name="Ohtoshi R."/>
            <person name="Moran D.A.P."/>
            <person name="Shinohara A."/>
            <person name="Yoshida Y."/>
            <person name="Fujiwara M."/>
            <person name="Mori M."/>
            <person name="Tomita M."/>
            <person name="Arakawa K."/>
        </authorList>
    </citation>
    <scope>NUCLEOTIDE SEQUENCE [LARGE SCALE GENOMIC DNA]</scope>
</reference>
<sequence>MSAKFGSNVLLLVCGCLEKVRVKCSLVGVWMLGESSGQMFSCWCVDVWRKFVSNVLLLVCGCLEEVRVKCSLVGAWMFGEGGSGQTGTLSVNEFVPKFDTGLQFWYKDHVANFIYFSVTVFRLLCLQAV</sequence>